<organism evidence="1">
    <name type="scientific">Siphoviridae sp. ctiuu37</name>
    <dbReference type="NCBI Taxonomy" id="2825628"/>
    <lineage>
        <taxon>Viruses</taxon>
        <taxon>Duplodnaviria</taxon>
        <taxon>Heunggongvirae</taxon>
        <taxon>Uroviricota</taxon>
        <taxon>Caudoviricetes</taxon>
    </lineage>
</organism>
<reference evidence="1" key="1">
    <citation type="journal article" date="2021" name="Proc. Natl. Acad. Sci. U.S.A.">
        <title>A Catalog of Tens of Thousands of Viruses from Human Metagenomes Reveals Hidden Associations with Chronic Diseases.</title>
        <authorList>
            <person name="Tisza M.J."/>
            <person name="Buck C.B."/>
        </authorList>
    </citation>
    <scope>NUCLEOTIDE SEQUENCE</scope>
    <source>
        <strain evidence="1">Ctiuu37</strain>
    </source>
</reference>
<dbReference type="EMBL" id="BK016214">
    <property type="protein sequence ID" value="DAG02748.1"/>
    <property type="molecule type" value="Genomic_DNA"/>
</dbReference>
<name>A0A8S5V7Q3_9CAUD</name>
<protein>
    <submittedName>
        <fullName evidence="1">Uncharacterized protein</fullName>
    </submittedName>
</protein>
<accession>A0A8S5V7Q3</accession>
<proteinExistence type="predicted"/>
<sequence length="144" mass="16814">MEEKVVIMNSSEAKNLNENEYFTAYFNEWDESGRECKASWAVAVKKGYGKVFTVELANKFLSMANEGYKKMFGKDVDFNDVKYDMTDYYEDLDGWTRHTGKKKIGRYNKRKNILRIFVDDLPVYENNNGRICRDATALADSLMH</sequence>
<evidence type="ECO:0000313" key="1">
    <source>
        <dbReference type="EMBL" id="DAG02748.1"/>
    </source>
</evidence>